<feature type="compositionally biased region" description="Low complexity" evidence="1">
    <location>
        <begin position="54"/>
        <end position="72"/>
    </location>
</feature>
<evidence type="ECO:0000313" key="5">
    <source>
        <dbReference type="Proteomes" id="UP001081467"/>
    </source>
</evidence>
<dbReference type="InterPro" id="IPR027994">
    <property type="entry name" value="WxL_dom"/>
</dbReference>
<feature type="domain" description="WxL" evidence="3">
    <location>
        <begin position="29"/>
        <end position="241"/>
    </location>
</feature>
<name>A0ABT4JJQ2_9LACO</name>
<feature type="signal peptide" evidence="2">
    <location>
        <begin position="1"/>
        <end position="26"/>
    </location>
</feature>
<sequence length="244" mass="25743">MKTTKILTSAIVLSTLGLAVAPAVHAADNTEKTTSTGKIGFIEDKDPTKPIDPTDPTNPIDPTDPGAPGTAGPLSIDYVSNFDFKSDNKISGDDKTYYANPIEATDNGGNKVQRANYLQVTDKRGSNIGWYLTVTQGAQFNDGKADLDGAKLQMTNQTLNSKNMDLNNPSNIPAIDNATMTMTPGSAVKVLTAVKDQGMGTWTDSFGTKDTASKSVSLEVPGNSAKNVGSYTTDLTWTLSDVGL</sequence>
<protein>
    <submittedName>
        <fullName evidence="4">WxL domain-containing protein</fullName>
    </submittedName>
</protein>
<feature type="chain" id="PRO_5045642979" evidence="2">
    <location>
        <begin position="27"/>
        <end position="244"/>
    </location>
</feature>
<comment type="caution">
    <text evidence="4">The sequence shown here is derived from an EMBL/GenBank/DDBJ whole genome shotgun (WGS) entry which is preliminary data.</text>
</comment>
<dbReference type="Proteomes" id="UP001081467">
    <property type="component" value="Unassembled WGS sequence"/>
</dbReference>
<evidence type="ECO:0000259" key="3">
    <source>
        <dbReference type="Pfam" id="PF13731"/>
    </source>
</evidence>
<keyword evidence="5" id="KW-1185">Reference proteome</keyword>
<evidence type="ECO:0000313" key="4">
    <source>
        <dbReference type="EMBL" id="MCZ2490589.1"/>
    </source>
</evidence>
<evidence type="ECO:0000256" key="2">
    <source>
        <dbReference type="SAM" id="SignalP"/>
    </source>
</evidence>
<evidence type="ECO:0000256" key="1">
    <source>
        <dbReference type="SAM" id="MobiDB-lite"/>
    </source>
</evidence>
<dbReference type="EMBL" id="JANXLI010000001">
    <property type="protein sequence ID" value="MCZ2490589.1"/>
    <property type="molecule type" value="Genomic_DNA"/>
</dbReference>
<keyword evidence="2" id="KW-0732">Signal</keyword>
<organism evidence="4 5">
    <name type="scientific">Dellaglioa carnosa</name>
    <dbReference type="NCBI Taxonomy" id="2995136"/>
    <lineage>
        <taxon>Bacteria</taxon>
        <taxon>Bacillati</taxon>
        <taxon>Bacillota</taxon>
        <taxon>Bacilli</taxon>
        <taxon>Lactobacillales</taxon>
        <taxon>Lactobacillaceae</taxon>
        <taxon>Dellaglioa</taxon>
    </lineage>
</organism>
<accession>A0ABT4JJQ2</accession>
<reference evidence="4" key="1">
    <citation type="submission" date="2022-09" db="EMBL/GenBank/DDBJ databases">
        <title>Diversity of Dellaglioa algida.</title>
        <authorList>
            <person name="Matthias E."/>
            <person name="Werum V."/>
        </authorList>
    </citation>
    <scope>NUCLEOTIDE SEQUENCE</scope>
    <source>
        <strain evidence="4">TMW 2.2523</strain>
    </source>
</reference>
<dbReference type="Pfam" id="PF13731">
    <property type="entry name" value="WxL"/>
    <property type="match status" value="1"/>
</dbReference>
<dbReference type="RefSeq" id="WP_269023425.1">
    <property type="nucleotide sequence ID" value="NZ_JANXKW010000001.1"/>
</dbReference>
<proteinExistence type="predicted"/>
<gene>
    <name evidence="4" type="ORF">N0K80_00310</name>
</gene>
<feature type="region of interest" description="Disordered" evidence="1">
    <location>
        <begin position="28"/>
        <end position="72"/>
    </location>
</feature>